<dbReference type="InterPro" id="IPR004358">
    <property type="entry name" value="Sig_transdc_His_kin-like_C"/>
</dbReference>
<keyword evidence="7" id="KW-0067">ATP-binding</keyword>
<keyword evidence="17" id="KW-1185">Reference proteome</keyword>
<evidence type="ECO:0000256" key="5">
    <source>
        <dbReference type="ARBA" id="ARBA00022741"/>
    </source>
</evidence>
<name>A0A0Q1DR11_9FLAO</name>
<dbReference type="Pfam" id="PF07495">
    <property type="entry name" value="Y_Y_Y"/>
    <property type="match status" value="1"/>
</dbReference>
<dbReference type="Gene3D" id="1.10.287.130">
    <property type="match status" value="1"/>
</dbReference>
<dbReference type="PANTHER" id="PTHR43547:SF2">
    <property type="entry name" value="HYBRID SIGNAL TRANSDUCTION HISTIDINE KINASE C"/>
    <property type="match status" value="1"/>
</dbReference>
<dbReference type="Pfam" id="PF12833">
    <property type="entry name" value="HTH_18"/>
    <property type="match status" value="1"/>
</dbReference>
<dbReference type="Gene3D" id="3.30.565.10">
    <property type="entry name" value="Histidine kinase-like ATPase, C-terminal domain"/>
    <property type="match status" value="1"/>
</dbReference>
<protein>
    <recommendedName>
        <fullName evidence="2">histidine kinase</fullName>
        <ecNumber evidence="2">2.7.13.3</ecNumber>
    </recommendedName>
</protein>
<evidence type="ECO:0000256" key="3">
    <source>
        <dbReference type="ARBA" id="ARBA00022553"/>
    </source>
</evidence>
<reference evidence="16 17" key="1">
    <citation type="submission" date="2015-04" db="EMBL/GenBank/DDBJ databases">
        <title>Complete genome of flavobacterium.</title>
        <authorList>
            <person name="Kwon Y.M."/>
            <person name="Kim S.-J."/>
        </authorList>
    </citation>
    <scope>NUCLEOTIDE SEQUENCE [LARGE SCALE GENOMIC DNA]</scope>
    <source>
        <strain evidence="16 17">DK169</strain>
    </source>
</reference>
<dbReference type="InterPro" id="IPR001789">
    <property type="entry name" value="Sig_transdc_resp-reg_receiver"/>
</dbReference>
<dbReference type="Pfam" id="PF07494">
    <property type="entry name" value="Reg_prop"/>
    <property type="match status" value="5"/>
</dbReference>
<evidence type="ECO:0000256" key="12">
    <source>
        <dbReference type="PROSITE-ProRule" id="PRU00169"/>
    </source>
</evidence>
<evidence type="ECO:0000256" key="4">
    <source>
        <dbReference type="ARBA" id="ARBA00022679"/>
    </source>
</evidence>
<dbReference type="CDD" id="cd00075">
    <property type="entry name" value="HATPase"/>
    <property type="match status" value="1"/>
</dbReference>
<feature type="modified residue" description="4-aspartylphosphate" evidence="12">
    <location>
        <position position="1162"/>
    </location>
</feature>
<keyword evidence="11" id="KW-0804">Transcription</keyword>
<evidence type="ECO:0000256" key="9">
    <source>
        <dbReference type="ARBA" id="ARBA00023015"/>
    </source>
</evidence>
<keyword evidence="5" id="KW-0547">Nucleotide-binding</keyword>
<keyword evidence="9" id="KW-0805">Transcription regulation</keyword>
<dbReference type="SUPFAM" id="SSF52172">
    <property type="entry name" value="CheY-like"/>
    <property type="match status" value="1"/>
</dbReference>
<dbReference type="PROSITE" id="PS00041">
    <property type="entry name" value="HTH_ARAC_FAMILY_1"/>
    <property type="match status" value="1"/>
</dbReference>
<dbReference type="InterPro" id="IPR018062">
    <property type="entry name" value="HTH_AraC-typ_CS"/>
</dbReference>
<feature type="domain" description="Histidine kinase" evidence="14">
    <location>
        <begin position="847"/>
        <end position="1067"/>
    </location>
</feature>
<evidence type="ECO:0000259" key="14">
    <source>
        <dbReference type="PROSITE" id="PS50109"/>
    </source>
</evidence>
<dbReference type="InterPro" id="IPR036890">
    <property type="entry name" value="HATPase_C_sf"/>
</dbReference>
<keyword evidence="6 16" id="KW-0418">Kinase</keyword>
<dbReference type="FunFam" id="2.60.40.10:FF:000791">
    <property type="entry name" value="Two-component system sensor histidine kinase/response regulator"/>
    <property type="match status" value="1"/>
</dbReference>
<dbReference type="InterPro" id="IPR018060">
    <property type="entry name" value="HTH_AraC"/>
</dbReference>
<dbReference type="InterPro" id="IPR003594">
    <property type="entry name" value="HATPase_dom"/>
</dbReference>
<evidence type="ECO:0000313" key="16">
    <source>
        <dbReference type="EMBL" id="KQC31312.1"/>
    </source>
</evidence>
<dbReference type="SMART" id="SM00342">
    <property type="entry name" value="HTH_ARAC"/>
    <property type="match status" value="1"/>
</dbReference>
<dbReference type="SMART" id="SM00387">
    <property type="entry name" value="HATPase_c"/>
    <property type="match status" value="1"/>
</dbReference>
<accession>A0A0Q1DR11</accession>
<keyword evidence="4" id="KW-0808">Transferase</keyword>
<dbReference type="InterPro" id="IPR011006">
    <property type="entry name" value="CheY-like_superfamily"/>
</dbReference>
<dbReference type="FunFam" id="3.30.565.10:FF:000037">
    <property type="entry name" value="Hybrid sensor histidine kinase/response regulator"/>
    <property type="match status" value="1"/>
</dbReference>
<sequence length="1369" mass="155493">MKNLYTFCFVFFSVFCFGQSPDKAYQFKHLNTSDGLSQSSVIAMEQDRLGRMWLGTRDGLNVYDGTMFKVYRTILNDSTSISNSDILSIKEDSEGFLWIGTYNGLNRYDPIKDTFERFYHFKDKNSLSNNTVWSIEEVTNGDIWIGTSNGLSIYNKETNEFTNVYNNGDSVSDNEIPSNYVLSIKEANNGTIWVGTSKGFCKAIKEEEHTIDFQQFSPSNYHEQPFVQTISDCGENSICVGTKNMGLLSFDLISERFLTNSRTIEYKDVRAVAAAEEGVLWVGTSKGIILLNNNDILKNIAYEPEKQNGISHNYIKSIFKDRKGSIWIGSYYGGIDIWDVSNANFINYKESSGKNRLGHKVVSSIVSDNKENLYFGTEGGGVTVFDKKGKEPRYINTSNTNILQSDNIKSLLIDDNLLWVGTFNGGVEIFNIEQNRFETSILSKELDDILNETGVYTIKKGIEGDYWFGTFGQGLVRYDLKKKTYKVFGHKPEVDKSVSSNRIRSLMIDKGANVWVGTQSGLNLLPFSNGGYTSDKITRFFYDNETGSGDDILTIFQDTSGVIWIGIRAKGLFRFDGKKFQKIPLNTNIQVTSIYAILEDVDNTLWMSSNQGLVKYNTYEGSFVLYSGKDGLVGNEFSTGAALRPEPSKFYFGGAEGVSYFDSKAIAKNSYVPQVLLTDLKIKNETVSVTNENGILNQSMPFTKQITLDYNKANFSIDFTIPNFINPNSNQYQYRMVGLDENWTLTNQSKANYTIQRPGDYVFQVKGANNDGYWNPEPTILKIKVLPAPWLSNWAKILYSLLFLGVLFGLIGIIRSRTKLKHKLELEHLEHERNKELNNAKLRFFTNISHEFRTPLTLITGPLQQLLTDYKGSRVVYQKLLVIESNAKHLLQLINRLMDFRKLEHKKYKLETAEGNIVKFLKEIYLSFSEFAKGNGYEYLFETEQSKILVYYDRSKLEQVFYNLISNAFKYTPYGGKIIISVKEDRGSVFVDVKDSGRGIPEKYRDKVFDRFFEIPDFTKDENTRGTGTGIGLSIAKSIVELHKGTISVVSNNSSGSTFRVALKLGRLHVNDDEIIKDFKFSDDLGLYTSQLQQKLPDISITSSELLMTEERDVVLIVEDNVPLRNFIKDILQDTYNVLEAGNGKEALEKALKYIPSLIVSDVIMPVMVGTELCAKIKENIQTSHIPVILLTSRTSLLYKFEGLESGADDYISKPFDVMEFKLRIKNLIDSTNRLKSKFSDEKGLTPNEIVISSIDEKLLKKALKIVEDNISNDQFDIITFSAELGVSRTLLFTKIKAWTNFTPYEFIQEIRMKRAIQLLEQGNLTIAEIGYQVGFKNPKYFSKCFVKKFGLSPSAYLKKFSEEFFGLN</sequence>
<dbReference type="SMART" id="SM00388">
    <property type="entry name" value="HisKA"/>
    <property type="match status" value="1"/>
</dbReference>
<dbReference type="Pfam" id="PF02518">
    <property type="entry name" value="HATPase_c"/>
    <property type="match status" value="1"/>
</dbReference>
<dbReference type="Pfam" id="PF00072">
    <property type="entry name" value="Response_reg"/>
    <property type="match status" value="1"/>
</dbReference>
<comment type="catalytic activity">
    <reaction evidence="1">
        <text>ATP + protein L-histidine = ADP + protein N-phospho-L-histidine.</text>
        <dbReference type="EC" id="2.7.13.3"/>
    </reaction>
</comment>
<evidence type="ECO:0000256" key="8">
    <source>
        <dbReference type="ARBA" id="ARBA00023012"/>
    </source>
</evidence>
<keyword evidence="10" id="KW-0238">DNA-binding</keyword>
<dbReference type="GO" id="GO:0000155">
    <property type="term" value="F:phosphorelay sensor kinase activity"/>
    <property type="evidence" value="ECO:0007669"/>
    <property type="project" value="InterPro"/>
</dbReference>
<dbReference type="SMART" id="SM00448">
    <property type="entry name" value="REC"/>
    <property type="match status" value="1"/>
</dbReference>
<keyword evidence="3 12" id="KW-0597">Phosphoprotein</keyword>
<dbReference type="STRING" id="346185.AAY42_16495"/>
<gene>
    <name evidence="16" type="ORF">AAY42_16495</name>
</gene>
<dbReference type="InterPro" id="IPR011123">
    <property type="entry name" value="Y_Y_Y"/>
</dbReference>
<dbReference type="Proteomes" id="UP000050827">
    <property type="component" value="Unassembled WGS sequence"/>
</dbReference>
<dbReference type="Gene3D" id="2.60.40.10">
    <property type="entry name" value="Immunoglobulins"/>
    <property type="match status" value="1"/>
</dbReference>
<dbReference type="PATRIC" id="fig|1547436.3.peg.3400"/>
<dbReference type="SUPFAM" id="SSF63829">
    <property type="entry name" value="Calcium-dependent phosphotriesterase"/>
    <property type="match status" value="3"/>
</dbReference>
<evidence type="ECO:0000259" key="15">
    <source>
        <dbReference type="PROSITE" id="PS50110"/>
    </source>
</evidence>
<dbReference type="Gene3D" id="3.40.50.2300">
    <property type="match status" value="1"/>
</dbReference>
<evidence type="ECO:0000256" key="10">
    <source>
        <dbReference type="ARBA" id="ARBA00023125"/>
    </source>
</evidence>
<dbReference type="RefSeq" id="WP_055397194.1">
    <property type="nucleotide sequence ID" value="NZ_LCTZ01000002.1"/>
</dbReference>
<dbReference type="PROSITE" id="PS01124">
    <property type="entry name" value="HTH_ARAC_FAMILY_2"/>
    <property type="match status" value="1"/>
</dbReference>
<dbReference type="CDD" id="cd00082">
    <property type="entry name" value="HisKA"/>
    <property type="match status" value="1"/>
</dbReference>
<dbReference type="GO" id="GO:0005524">
    <property type="term" value="F:ATP binding"/>
    <property type="evidence" value="ECO:0007669"/>
    <property type="project" value="UniProtKB-KW"/>
</dbReference>
<dbReference type="InterPro" id="IPR011110">
    <property type="entry name" value="Reg_prop"/>
</dbReference>
<dbReference type="PANTHER" id="PTHR43547">
    <property type="entry name" value="TWO-COMPONENT HISTIDINE KINASE"/>
    <property type="match status" value="1"/>
</dbReference>
<organism evidence="16 17">
    <name type="scientific">Flagellimonas eckloniae</name>
    <dbReference type="NCBI Taxonomy" id="346185"/>
    <lineage>
        <taxon>Bacteria</taxon>
        <taxon>Pseudomonadati</taxon>
        <taxon>Bacteroidota</taxon>
        <taxon>Flavobacteriia</taxon>
        <taxon>Flavobacteriales</taxon>
        <taxon>Flavobacteriaceae</taxon>
        <taxon>Flagellimonas</taxon>
    </lineage>
</organism>
<evidence type="ECO:0000313" key="17">
    <source>
        <dbReference type="Proteomes" id="UP000050827"/>
    </source>
</evidence>
<dbReference type="Gene3D" id="2.130.10.10">
    <property type="entry name" value="YVTN repeat-like/Quinoprotein amine dehydrogenase"/>
    <property type="match status" value="2"/>
</dbReference>
<evidence type="ECO:0000256" key="6">
    <source>
        <dbReference type="ARBA" id="ARBA00022777"/>
    </source>
</evidence>
<dbReference type="InterPro" id="IPR013783">
    <property type="entry name" value="Ig-like_fold"/>
</dbReference>
<dbReference type="EC" id="2.7.13.3" evidence="2"/>
<dbReference type="GO" id="GO:0003700">
    <property type="term" value="F:DNA-binding transcription factor activity"/>
    <property type="evidence" value="ECO:0007669"/>
    <property type="project" value="InterPro"/>
</dbReference>
<dbReference type="SUPFAM" id="SSF47384">
    <property type="entry name" value="Homodimeric domain of signal transducing histidine kinase"/>
    <property type="match status" value="1"/>
</dbReference>
<dbReference type="InterPro" id="IPR036097">
    <property type="entry name" value="HisK_dim/P_sf"/>
</dbReference>
<dbReference type="InterPro" id="IPR003661">
    <property type="entry name" value="HisK_dim/P_dom"/>
</dbReference>
<dbReference type="Gene3D" id="1.10.10.60">
    <property type="entry name" value="Homeodomain-like"/>
    <property type="match status" value="1"/>
</dbReference>
<evidence type="ECO:0000256" key="2">
    <source>
        <dbReference type="ARBA" id="ARBA00012438"/>
    </source>
</evidence>
<dbReference type="Pfam" id="PF00512">
    <property type="entry name" value="HisKA"/>
    <property type="match status" value="1"/>
</dbReference>
<dbReference type="PROSITE" id="PS50109">
    <property type="entry name" value="HIS_KIN"/>
    <property type="match status" value="1"/>
</dbReference>
<dbReference type="InterPro" id="IPR009057">
    <property type="entry name" value="Homeodomain-like_sf"/>
</dbReference>
<dbReference type="InterPro" id="IPR005467">
    <property type="entry name" value="His_kinase_dom"/>
</dbReference>
<dbReference type="PROSITE" id="PS50110">
    <property type="entry name" value="RESPONSE_REGULATORY"/>
    <property type="match status" value="1"/>
</dbReference>
<dbReference type="InterPro" id="IPR015943">
    <property type="entry name" value="WD40/YVTN_repeat-like_dom_sf"/>
</dbReference>
<dbReference type="SUPFAM" id="SSF46689">
    <property type="entry name" value="Homeodomain-like"/>
    <property type="match status" value="1"/>
</dbReference>
<evidence type="ECO:0000256" key="11">
    <source>
        <dbReference type="ARBA" id="ARBA00023163"/>
    </source>
</evidence>
<dbReference type="PRINTS" id="PR00344">
    <property type="entry name" value="BCTRLSENSOR"/>
</dbReference>
<feature type="domain" description="Response regulatory" evidence="15">
    <location>
        <begin position="1114"/>
        <end position="1229"/>
    </location>
</feature>
<comment type="caution">
    <text evidence="16">The sequence shown here is derived from an EMBL/GenBank/DDBJ whole genome shotgun (WGS) entry which is preliminary data.</text>
</comment>
<dbReference type="OrthoDB" id="1522078at2"/>
<dbReference type="CDD" id="cd17574">
    <property type="entry name" value="REC_OmpR"/>
    <property type="match status" value="1"/>
</dbReference>
<keyword evidence="8" id="KW-0902">Two-component regulatory system</keyword>
<dbReference type="SUPFAM" id="SSF55874">
    <property type="entry name" value="ATPase domain of HSP90 chaperone/DNA topoisomerase II/histidine kinase"/>
    <property type="match status" value="1"/>
</dbReference>
<feature type="domain" description="HTH araC/xylS-type" evidence="13">
    <location>
        <begin position="1261"/>
        <end position="1360"/>
    </location>
</feature>
<proteinExistence type="predicted"/>
<dbReference type="GO" id="GO:0043565">
    <property type="term" value="F:sequence-specific DNA binding"/>
    <property type="evidence" value="ECO:0007669"/>
    <property type="project" value="InterPro"/>
</dbReference>
<dbReference type="FunFam" id="1.10.287.130:FF:000034">
    <property type="entry name" value="Two-component system sensor histidine kinase/response regulator"/>
    <property type="match status" value="1"/>
</dbReference>
<evidence type="ECO:0000256" key="7">
    <source>
        <dbReference type="ARBA" id="ARBA00022840"/>
    </source>
</evidence>
<dbReference type="EMBL" id="LCTZ01000002">
    <property type="protein sequence ID" value="KQC31312.1"/>
    <property type="molecule type" value="Genomic_DNA"/>
</dbReference>
<evidence type="ECO:0000259" key="13">
    <source>
        <dbReference type="PROSITE" id="PS01124"/>
    </source>
</evidence>
<evidence type="ECO:0000256" key="1">
    <source>
        <dbReference type="ARBA" id="ARBA00000085"/>
    </source>
</evidence>